<gene>
    <name evidence="1" type="ORF">ISU07_02015</name>
</gene>
<proteinExistence type="predicted"/>
<dbReference type="Pfam" id="PF00756">
    <property type="entry name" value="Esterase"/>
    <property type="match status" value="1"/>
</dbReference>
<accession>A0A930VDA4</accession>
<dbReference type="InterPro" id="IPR029058">
    <property type="entry name" value="AB_hydrolase_fold"/>
</dbReference>
<keyword evidence="2" id="KW-1185">Reference proteome</keyword>
<dbReference type="PANTHER" id="PTHR48098">
    <property type="entry name" value="ENTEROCHELIN ESTERASE-RELATED"/>
    <property type="match status" value="1"/>
</dbReference>
<organism evidence="1 2">
    <name type="scientific">Nocardioides islandensis</name>
    <dbReference type="NCBI Taxonomy" id="433663"/>
    <lineage>
        <taxon>Bacteria</taxon>
        <taxon>Bacillati</taxon>
        <taxon>Actinomycetota</taxon>
        <taxon>Actinomycetes</taxon>
        <taxon>Propionibacteriales</taxon>
        <taxon>Nocardioidaceae</taxon>
        <taxon>Nocardioides</taxon>
    </lineage>
</organism>
<dbReference type="Gene3D" id="3.40.50.1820">
    <property type="entry name" value="alpha/beta hydrolase"/>
    <property type="match status" value="1"/>
</dbReference>
<dbReference type="GO" id="GO:0016747">
    <property type="term" value="F:acyltransferase activity, transferring groups other than amino-acyl groups"/>
    <property type="evidence" value="ECO:0007669"/>
    <property type="project" value="TreeGrafter"/>
</dbReference>
<dbReference type="InterPro" id="IPR000801">
    <property type="entry name" value="Esterase-like"/>
</dbReference>
<sequence length="272" mass="28282">MRPTGVEVTRRALLAGVGLACTSCGSLPDVPSVAPGRRLSGVLTSQARGGLRCGWTIAWPPGRRRGLPVVVVLHGRGNDHASAFSSDYLALDRYLARAVGLGTPPYALAGIDGGEAYWHARADGDDPAAMVVDELLPLLSRHGLDTGRLGFLGWSMGGYGALHLGGVLGPSRVAAVAAMSPALWHEYADSAPGAFDDAADLAANTVLGRQSDLDGVAVRVDCGDGDPFAPVTRDYRAGFDVPPAGGIEPGDHELAYWRRLAGQELAFLGAHL</sequence>
<dbReference type="Proteomes" id="UP000640489">
    <property type="component" value="Unassembled WGS sequence"/>
</dbReference>
<name>A0A930VDA4_9ACTN</name>
<dbReference type="AlphaFoldDB" id="A0A930VDA4"/>
<dbReference type="InterPro" id="IPR050583">
    <property type="entry name" value="Mycobacterial_A85_antigen"/>
</dbReference>
<dbReference type="EMBL" id="JADKPN010000001">
    <property type="protein sequence ID" value="MBF4761890.1"/>
    <property type="molecule type" value="Genomic_DNA"/>
</dbReference>
<comment type="caution">
    <text evidence="1">The sequence shown here is derived from an EMBL/GenBank/DDBJ whole genome shotgun (WGS) entry which is preliminary data.</text>
</comment>
<reference evidence="1" key="1">
    <citation type="submission" date="2020-11" db="EMBL/GenBank/DDBJ databases">
        <title>Nocardioides sp. nov., isolated from Soil of Cynanchum wilfordii Hemsley rhizosphere.</title>
        <authorList>
            <person name="Lee J.-S."/>
            <person name="Suh M.K."/>
            <person name="Kim J.-S."/>
        </authorList>
    </citation>
    <scope>NUCLEOTIDE SEQUENCE</scope>
    <source>
        <strain evidence="1">KCTC 19275</strain>
    </source>
</reference>
<dbReference type="PANTHER" id="PTHR48098:SF1">
    <property type="entry name" value="DIACYLGLYCEROL ACYLTRANSFERASE_MYCOLYLTRANSFERASE AG85A"/>
    <property type="match status" value="1"/>
</dbReference>
<protein>
    <submittedName>
        <fullName evidence="1">Alpha/beta hydrolase</fullName>
    </submittedName>
</protein>
<evidence type="ECO:0000313" key="2">
    <source>
        <dbReference type="Proteomes" id="UP000640489"/>
    </source>
</evidence>
<dbReference type="SUPFAM" id="SSF53474">
    <property type="entry name" value="alpha/beta-Hydrolases"/>
    <property type="match status" value="1"/>
</dbReference>
<dbReference type="GO" id="GO:0016787">
    <property type="term" value="F:hydrolase activity"/>
    <property type="evidence" value="ECO:0007669"/>
    <property type="project" value="UniProtKB-KW"/>
</dbReference>
<evidence type="ECO:0000313" key="1">
    <source>
        <dbReference type="EMBL" id="MBF4761890.1"/>
    </source>
</evidence>
<keyword evidence="1" id="KW-0378">Hydrolase</keyword>